<keyword evidence="2" id="KW-1185">Reference proteome</keyword>
<dbReference type="InterPro" id="IPR025638">
    <property type="entry name" value="DUF4336"/>
</dbReference>
<comment type="caution">
    <text evidence="1">The sequence shown here is derived from an EMBL/GenBank/DDBJ whole genome shotgun (WGS) entry which is preliminary data.</text>
</comment>
<sequence>MIEWKANHLWYYDDSFRCFGVDIGQRMTVIRLADGGLLVHNPCELTESLKSQIDALGIVRCVTTANHTMHQPLSDWWLTYSDAYFYSAPDLAAKRSDIGFDGELTSKSSPLWRNQLYQTVLRGNNQREDVVFCDPESQTLVIGESIILLSGGSVLRQLVGKSSGCHTHVRVPFYEKYRVTDIKLLRRSLQEILTWPFDHILPIHGDPIQGDGKKKLAAAYSWVLNH</sequence>
<dbReference type="Pfam" id="PF14234">
    <property type="entry name" value="DUF4336"/>
    <property type="match status" value="1"/>
</dbReference>
<dbReference type="EMBL" id="JAJUBC010000003">
    <property type="protein sequence ID" value="MDD1792285.1"/>
    <property type="molecule type" value="Genomic_DNA"/>
</dbReference>
<organism evidence="1 2">
    <name type="scientific">Enterovibrio gelatinilyticus</name>
    <dbReference type="NCBI Taxonomy" id="2899819"/>
    <lineage>
        <taxon>Bacteria</taxon>
        <taxon>Pseudomonadati</taxon>
        <taxon>Pseudomonadota</taxon>
        <taxon>Gammaproteobacteria</taxon>
        <taxon>Vibrionales</taxon>
        <taxon>Vibrionaceae</taxon>
        <taxon>Enterovibrio</taxon>
    </lineage>
</organism>
<evidence type="ECO:0000313" key="2">
    <source>
        <dbReference type="Proteomes" id="UP001149400"/>
    </source>
</evidence>
<dbReference type="PANTHER" id="PTHR33835:SF1">
    <property type="entry name" value="METALLO-BETA-LACTAMASE DOMAIN-CONTAINING PROTEIN"/>
    <property type="match status" value="1"/>
</dbReference>
<evidence type="ECO:0000313" key="1">
    <source>
        <dbReference type="EMBL" id="MDD1792285.1"/>
    </source>
</evidence>
<dbReference type="RefSeq" id="WP_274163197.1">
    <property type="nucleotide sequence ID" value="NZ_JAJUBC010000003.1"/>
</dbReference>
<accession>A0ABT5QWH1</accession>
<gene>
    <name evidence="1" type="ORF">LRP50_03995</name>
</gene>
<dbReference type="PANTHER" id="PTHR33835">
    <property type="entry name" value="YALI0C07656P"/>
    <property type="match status" value="1"/>
</dbReference>
<name>A0ABT5QWH1_9GAMM</name>
<dbReference type="InterPro" id="IPR036866">
    <property type="entry name" value="RibonucZ/Hydroxyglut_hydro"/>
</dbReference>
<proteinExistence type="predicted"/>
<dbReference type="SUPFAM" id="SSF56281">
    <property type="entry name" value="Metallo-hydrolase/oxidoreductase"/>
    <property type="match status" value="1"/>
</dbReference>
<dbReference type="Proteomes" id="UP001149400">
    <property type="component" value="Unassembled WGS sequence"/>
</dbReference>
<reference evidence="1" key="1">
    <citation type="submission" date="2021-12" db="EMBL/GenBank/DDBJ databases">
        <title>Enterovibrio ZSDZ35 sp. nov. and Enterovibrio ZSDZ42 sp. nov., isolated from coastal seawater in Qingdao.</title>
        <authorList>
            <person name="Zhang P."/>
        </authorList>
    </citation>
    <scope>NUCLEOTIDE SEQUENCE</scope>
    <source>
        <strain evidence="1">ZSDZ42</strain>
    </source>
</reference>
<protein>
    <submittedName>
        <fullName evidence="1">DUF4336 domain-containing protein</fullName>
    </submittedName>
</protein>